<evidence type="ECO:0000313" key="7">
    <source>
        <dbReference type="EMBL" id="MBB3996811.1"/>
    </source>
</evidence>
<keyword evidence="4 6" id="KW-1133">Transmembrane helix</keyword>
<dbReference type="PROSITE" id="PS50895">
    <property type="entry name" value="SURF1"/>
    <property type="match status" value="1"/>
</dbReference>
<evidence type="ECO:0000256" key="1">
    <source>
        <dbReference type="ARBA" id="ARBA00004370"/>
    </source>
</evidence>
<dbReference type="InterPro" id="IPR002994">
    <property type="entry name" value="Surf1/Shy1"/>
</dbReference>
<dbReference type="GO" id="GO:0005886">
    <property type="term" value="C:plasma membrane"/>
    <property type="evidence" value="ECO:0007669"/>
    <property type="project" value="UniProtKB-SubCell"/>
</dbReference>
<evidence type="ECO:0000256" key="3">
    <source>
        <dbReference type="ARBA" id="ARBA00022692"/>
    </source>
</evidence>
<organism evidence="7 8">
    <name type="scientific">Aureimonas pseudogalii</name>
    <dbReference type="NCBI Taxonomy" id="1744844"/>
    <lineage>
        <taxon>Bacteria</taxon>
        <taxon>Pseudomonadati</taxon>
        <taxon>Pseudomonadota</taxon>
        <taxon>Alphaproteobacteria</taxon>
        <taxon>Hyphomicrobiales</taxon>
        <taxon>Aurantimonadaceae</taxon>
        <taxon>Aureimonas</taxon>
    </lineage>
</organism>
<accession>A0A7W6H299</accession>
<comment type="caution">
    <text evidence="7">The sequence shown here is derived from an EMBL/GenBank/DDBJ whole genome shotgun (WGS) entry which is preliminary data.</text>
</comment>
<proteinExistence type="inferred from homology"/>
<dbReference type="EMBL" id="JACIEK010000001">
    <property type="protein sequence ID" value="MBB3996811.1"/>
    <property type="molecule type" value="Genomic_DNA"/>
</dbReference>
<sequence length="270" mass="29135">MTQLRWRAERSAAPRRPRKGRLALAAAGALVFVLLLVLGTWQVQRIAWKTDLVARVESRLAAPPVPSPGPADWPRMNAAADEYRRVRLEGTFLPEHQVLTQALTERGAGFWVLTPLRAGDGTTLLVNRGFVPTERRDPLSGRALGVEPPAGPVTVIGLLRLSEPGGGFLRGNDPAGNRWYSRDVAAIARAQGLEEVAPYFVDADAAGVPGAGPDAPVGGLTVVAFRNHHLVYALTWYTLAAMLAGAGLWLRRDARRRERGDAGSPAERVP</sequence>
<dbReference type="Pfam" id="PF02104">
    <property type="entry name" value="SURF1"/>
    <property type="match status" value="1"/>
</dbReference>
<evidence type="ECO:0000256" key="5">
    <source>
        <dbReference type="ARBA" id="ARBA00023136"/>
    </source>
</evidence>
<dbReference type="InterPro" id="IPR045214">
    <property type="entry name" value="Surf1/Surf4"/>
</dbReference>
<evidence type="ECO:0000256" key="2">
    <source>
        <dbReference type="ARBA" id="ARBA00007165"/>
    </source>
</evidence>
<feature type="transmembrane region" description="Helical" evidence="6">
    <location>
        <begin position="230"/>
        <end position="250"/>
    </location>
</feature>
<evidence type="ECO:0000256" key="4">
    <source>
        <dbReference type="ARBA" id="ARBA00022989"/>
    </source>
</evidence>
<dbReference type="Proteomes" id="UP000542776">
    <property type="component" value="Unassembled WGS sequence"/>
</dbReference>
<gene>
    <name evidence="7" type="ORF">GGR04_000632</name>
</gene>
<dbReference type="AlphaFoldDB" id="A0A7W6H299"/>
<comment type="subcellular location">
    <subcellularLocation>
        <location evidence="6">Cell membrane</location>
        <topology evidence="6">Multi-pass membrane protein</topology>
    </subcellularLocation>
    <subcellularLocation>
        <location evidence="1">Membrane</location>
    </subcellularLocation>
</comment>
<keyword evidence="3 6" id="KW-0812">Transmembrane</keyword>
<dbReference type="RefSeq" id="WP_183197756.1">
    <property type="nucleotide sequence ID" value="NZ_JACIEK010000001.1"/>
</dbReference>
<reference evidence="7 8" key="1">
    <citation type="submission" date="2020-08" db="EMBL/GenBank/DDBJ databases">
        <title>Genomic Encyclopedia of Type Strains, Phase IV (KMG-IV): sequencing the most valuable type-strain genomes for metagenomic binning, comparative biology and taxonomic classification.</title>
        <authorList>
            <person name="Goeker M."/>
        </authorList>
    </citation>
    <scope>NUCLEOTIDE SEQUENCE [LARGE SCALE GENOMIC DNA]</scope>
    <source>
        <strain evidence="7 8">DSM 102238</strain>
    </source>
</reference>
<evidence type="ECO:0000256" key="6">
    <source>
        <dbReference type="RuleBase" id="RU363076"/>
    </source>
</evidence>
<keyword evidence="6" id="KW-1003">Cell membrane</keyword>
<name>A0A7W6H299_9HYPH</name>
<dbReference type="PANTHER" id="PTHR23427:SF2">
    <property type="entry name" value="SURFEIT LOCUS PROTEIN 1"/>
    <property type="match status" value="1"/>
</dbReference>
<evidence type="ECO:0000313" key="8">
    <source>
        <dbReference type="Proteomes" id="UP000542776"/>
    </source>
</evidence>
<keyword evidence="5 6" id="KW-0472">Membrane</keyword>
<comment type="similarity">
    <text evidence="2 6">Belongs to the SURF1 family.</text>
</comment>
<dbReference type="CDD" id="cd06662">
    <property type="entry name" value="SURF1"/>
    <property type="match status" value="1"/>
</dbReference>
<comment type="caution">
    <text evidence="6">Lacks conserved residue(s) required for the propagation of feature annotation.</text>
</comment>
<keyword evidence="8" id="KW-1185">Reference proteome</keyword>
<dbReference type="PANTHER" id="PTHR23427">
    <property type="entry name" value="SURFEIT LOCUS PROTEIN"/>
    <property type="match status" value="1"/>
</dbReference>
<protein>
    <recommendedName>
        <fullName evidence="6">SURF1-like protein</fullName>
    </recommendedName>
</protein>